<evidence type="ECO:0000313" key="1">
    <source>
        <dbReference type="EMBL" id="PCK30194.1"/>
    </source>
</evidence>
<accession>A0A2A5JL67</accession>
<keyword evidence="2" id="KW-1185">Reference proteome</keyword>
<sequence length="298" mass="34223">MRYQAPTLVIFEALSLEEGLYYHNGKPFTGVAVYTEDDIVKNSQAYKQGKAVGEYQFPHIKVRQPCILDSLIDHDESGHGLYVSQGERFDGTIFGAEGDYIRQVICCVEGFFDDGIEQYFSDSECYSSLYYKIENMKYYYDWESPEIIANYSAIYDELSKEMLQLYFNNIGKIRTLVFSEGFENIFKQNSLLPQAALKIDCFSAIAHFIGKAPIELELRRCDKSTIIEILKAAQHWPISQVFFKELALSNLEALKEVPITAVTSIRAFRLNALTLKQCLAYRDTHFPHIEILIDNLDD</sequence>
<protein>
    <submittedName>
        <fullName evidence="1">Uncharacterized protein</fullName>
    </submittedName>
</protein>
<name>A0A2A5JL67_PSEO7</name>
<evidence type="ECO:0000313" key="2">
    <source>
        <dbReference type="Proteomes" id="UP000228621"/>
    </source>
</evidence>
<dbReference type="EMBL" id="NKHF01000092">
    <property type="protein sequence ID" value="PCK30194.1"/>
    <property type="molecule type" value="Genomic_DNA"/>
</dbReference>
<dbReference type="Proteomes" id="UP000228621">
    <property type="component" value="Unassembled WGS sequence"/>
</dbReference>
<reference evidence="2" key="1">
    <citation type="journal article" date="2019" name="Genome Announc.">
        <title>Draft Genome Sequence of Pseudoalteromonas piscicida Strain 36Y ROTHPW, an Hypersaline Seawater Isolate from the South Coast of Sonora, Mexico.</title>
        <authorList>
            <person name="Sanchez-Diaz R."/>
            <person name="Molina-Garza Z.J."/>
            <person name="Cruz-Suarez L.E."/>
            <person name="Selvin J."/>
            <person name="Kiran G.S."/>
            <person name="Ibarra-Gamez J.C."/>
            <person name="Gomez-Gil B."/>
            <person name="Galaviz-Silva L."/>
        </authorList>
    </citation>
    <scope>NUCLEOTIDE SEQUENCE [LARGE SCALE GENOMIC DNA]</scope>
    <source>
        <strain evidence="2">36Y_RITHPW</strain>
    </source>
</reference>
<comment type="caution">
    <text evidence="1">The sequence shown here is derived from an EMBL/GenBank/DDBJ whole genome shotgun (WGS) entry which is preliminary data.</text>
</comment>
<dbReference type="AlphaFoldDB" id="A0A2A5JL67"/>
<dbReference type="RefSeq" id="WP_099643543.1">
    <property type="nucleotide sequence ID" value="NZ_NKHF01000092.1"/>
</dbReference>
<proteinExistence type="predicted"/>
<gene>
    <name evidence="1" type="ORF">CEX98_18750</name>
</gene>
<organism evidence="1 2">
    <name type="scientific">Pseudoalteromonas piscicida</name>
    <dbReference type="NCBI Taxonomy" id="43662"/>
    <lineage>
        <taxon>Bacteria</taxon>
        <taxon>Pseudomonadati</taxon>
        <taxon>Pseudomonadota</taxon>
        <taxon>Gammaproteobacteria</taxon>
        <taxon>Alteromonadales</taxon>
        <taxon>Pseudoalteromonadaceae</taxon>
        <taxon>Pseudoalteromonas</taxon>
    </lineage>
</organism>
<dbReference type="OrthoDB" id="6307506at2"/>